<dbReference type="AlphaFoldDB" id="A0A656QWV0"/>
<gene>
    <name evidence="1" type="ORF">BG60_02230</name>
</gene>
<accession>A0A656QWV0</accession>
<keyword evidence="2" id="KW-1185">Reference proteome</keyword>
<reference evidence="1 2" key="1">
    <citation type="submission" date="2014-03" db="EMBL/GenBank/DDBJ databases">
        <title>Draft Genome Sequences of Four Burkholderia Strains.</title>
        <authorList>
            <person name="Liu X.Y."/>
            <person name="Li C.X."/>
            <person name="Xu J.H."/>
        </authorList>
    </citation>
    <scope>NUCLEOTIDE SEQUENCE [LARGE SCALE GENOMIC DNA]</scope>
    <source>
        <strain evidence="1 2">OP-1</strain>
    </source>
</reference>
<proteinExistence type="predicted"/>
<name>A0A656QWV0_9BURK</name>
<evidence type="ECO:0000313" key="1">
    <source>
        <dbReference type="EMBL" id="KDR34268.1"/>
    </source>
</evidence>
<comment type="caution">
    <text evidence="1">The sequence shown here is derived from an EMBL/GenBank/DDBJ whole genome shotgun (WGS) entry which is preliminary data.</text>
</comment>
<organism evidence="1 2">
    <name type="scientific">Caballeronia zhejiangensis</name>
    <dbReference type="NCBI Taxonomy" id="871203"/>
    <lineage>
        <taxon>Bacteria</taxon>
        <taxon>Pseudomonadati</taxon>
        <taxon>Pseudomonadota</taxon>
        <taxon>Betaproteobacteria</taxon>
        <taxon>Burkholderiales</taxon>
        <taxon>Burkholderiaceae</taxon>
        <taxon>Caballeronia</taxon>
    </lineage>
</organism>
<dbReference type="EMBL" id="JFHD01000001">
    <property type="protein sequence ID" value="KDR34268.1"/>
    <property type="molecule type" value="Genomic_DNA"/>
</dbReference>
<sequence length="63" mass="7353">MDSQYVRNALDAISRGYSQVILAYRVKTDQLELETLQVWHMYFAQGRHLNLGPTLKTLIIKLM</sequence>
<dbReference type="Proteomes" id="UP000027451">
    <property type="component" value="Unassembled WGS sequence"/>
</dbReference>
<evidence type="ECO:0000313" key="2">
    <source>
        <dbReference type="Proteomes" id="UP000027451"/>
    </source>
</evidence>
<protein>
    <submittedName>
        <fullName evidence="1">Uncharacterized protein</fullName>
    </submittedName>
</protein>